<reference evidence="2 3" key="1">
    <citation type="submission" date="2024-08" db="EMBL/GenBank/DDBJ databases">
        <authorList>
            <person name="Cucini C."/>
            <person name="Frati F."/>
        </authorList>
    </citation>
    <scope>NUCLEOTIDE SEQUENCE [LARGE SCALE GENOMIC DNA]</scope>
</reference>
<keyword evidence="3" id="KW-1185">Reference proteome</keyword>
<dbReference type="PROSITE" id="PS51186">
    <property type="entry name" value="GNAT"/>
    <property type="match status" value="1"/>
</dbReference>
<dbReference type="EMBL" id="CAXLJM020000007">
    <property type="protein sequence ID" value="CAL8074511.1"/>
    <property type="molecule type" value="Genomic_DNA"/>
</dbReference>
<dbReference type="InterPro" id="IPR000182">
    <property type="entry name" value="GNAT_dom"/>
</dbReference>
<dbReference type="SUPFAM" id="SSF55729">
    <property type="entry name" value="Acyl-CoA N-acyltransferases (Nat)"/>
    <property type="match status" value="1"/>
</dbReference>
<protein>
    <recommendedName>
        <fullName evidence="1">N-acetyltransferase domain-containing protein</fullName>
    </recommendedName>
</protein>
<dbReference type="CDD" id="cd04301">
    <property type="entry name" value="NAT_SF"/>
    <property type="match status" value="1"/>
</dbReference>
<evidence type="ECO:0000259" key="1">
    <source>
        <dbReference type="PROSITE" id="PS51186"/>
    </source>
</evidence>
<dbReference type="Gene3D" id="3.40.630.30">
    <property type="match status" value="1"/>
</dbReference>
<dbReference type="Proteomes" id="UP001642540">
    <property type="component" value="Unassembled WGS sequence"/>
</dbReference>
<dbReference type="PANTHER" id="PTHR20905">
    <property type="entry name" value="N-ACETYLTRANSFERASE-RELATED"/>
    <property type="match status" value="1"/>
</dbReference>
<dbReference type="InterPro" id="IPR016181">
    <property type="entry name" value="Acyl_CoA_acyltransferase"/>
</dbReference>
<dbReference type="Pfam" id="PF00583">
    <property type="entry name" value="Acetyltransf_1"/>
    <property type="match status" value="1"/>
</dbReference>
<dbReference type="PANTHER" id="PTHR20905:SF28">
    <property type="entry name" value="GH28833P-RELATED"/>
    <property type="match status" value="1"/>
</dbReference>
<gene>
    <name evidence="2" type="ORF">ODALV1_LOCUS2911</name>
</gene>
<organism evidence="2 3">
    <name type="scientific">Orchesella dallaii</name>
    <dbReference type="NCBI Taxonomy" id="48710"/>
    <lineage>
        <taxon>Eukaryota</taxon>
        <taxon>Metazoa</taxon>
        <taxon>Ecdysozoa</taxon>
        <taxon>Arthropoda</taxon>
        <taxon>Hexapoda</taxon>
        <taxon>Collembola</taxon>
        <taxon>Entomobryomorpha</taxon>
        <taxon>Entomobryoidea</taxon>
        <taxon>Orchesellidae</taxon>
        <taxon>Orchesellinae</taxon>
        <taxon>Orchesella</taxon>
    </lineage>
</organism>
<name>A0ABP1PT77_9HEXA</name>
<accession>A0ABP1PT77</accession>
<evidence type="ECO:0000313" key="2">
    <source>
        <dbReference type="EMBL" id="CAL8074511.1"/>
    </source>
</evidence>
<comment type="caution">
    <text evidence="2">The sequence shown here is derived from an EMBL/GenBank/DDBJ whole genome shotgun (WGS) entry which is preliminary data.</text>
</comment>
<feature type="domain" description="N-acetyltransferase" evidence="1">
    <location>
        <begin position="70"/>
        <end position="210"/>
    </location>
</feature>
<evidence type="ECO:0000313" key="3">
    <source>
        <dbReference type="Proteomes" id="UP001642540"/>
    </source>
</evidence>
<proteinExistence type="predicted"/>
<sequence length="219" mass="24929">MASLVEGEWKNFRFRMAEPTFYPCILEHLHTCVYQDEPLNRIAGDSEVKANELDNLAIQYMEENLSFFAIETNSNKVAGVRIIREMSKDAVSPNMSLIQSPELQKMIPFILHLQEEGKVFDTLGVDEIATLVSVSVEREFRRQGLATEMYRRSLAMLKTKGYVAVEGYFSSPFARKIATKMGFQQLAISYIGQYENADGELVFQDAKPDDYVSLMALKL</sequence>